<accession>A0A9P0YBR3</accession>
<reference evidence="1" key="1">
    <citation type="submission" date="2022-07" db="EMBL/GenBank/DDBJ databases">
        <authorList>
            <person name="Macas J."/>
            <person name="Novak P."/>
            <person name="Neumann P."/>
        </authorList>
    </citation>
    <scope>NUCLEOTIDE SEQUENCE</scope>
</reference>
<evidence type="ECO:0000313" key="2">
    <source>
        <dbReference type="Proteomes" id="UP001152484"/>
    </source>
</evidence>
<gene>
    <name evidence="1" type="ORF">CEURO_LOCUS24</name>
</gene>
<protein>
    <submittedName>
        <fullName evidence="1">Uncharacterized protein</fullName>
    </submittedName>
</protein>
<dbReference type="Proteomes" id="UP001152484">
    <property type="component" value="Unassembled WGS sequence"/>
</dbReference>
<name>A0A9P0YBR3_CUSEU</name>
<dbReference type="EMBL" id="CAMAPE010000001">
    <property type="protein sequence ID" value="CAH9050198.1"/>
    <property type="molecule type" value="Genomic_DNA"/>
</dbReference>
<evidence type="ECO:0000313" key="1">
    <source>
        <dbReference type="EMBL" id="CAH9050198.1"/>
    </source>
</evidence>
<keyword evidence="2" id="KW-1185">Reference proteome</keyword>
<organism evidence="1 2">
    <name type="scientific">Cuscuta europaea</name>
    <name type="common">European dodder</name>
    <dbReference type="NCBI Taxonomy" id="41803"/>
    <lineage>
        <taxon>Eukaryota</taxon>
        <taxon>Viridiplantae</taxon>
        <taxon>Streptophyta</taxon>
        <taxon>Embryophyta</taxon>
        <taxon>Tracheophyta</taxon>
        <taxon>Spermatophyta</taxon>
        <taxon>Magnoliopsida</taxon>
        <taxon>eudicotyledons</taxon>
        <taxon>Gunneridae</taxon>
        <taxon>Pentapetalae</taxon>
        <taxon>asterids</taxon>
        <taxon>lamiids</taxon>
        <taxon>Solanales</taxon>
        <taxon>Convolvulaceae</taxon>
        <taxon>Cuscuteae</taxon>
        <taxon>Cuscuta</taxon>
        <taxon>Cuscuta subgen. Cuscuta</taxon>
    </lineage>
</organism>
<sequence length="69" mass="7006">MVENMTGSVNLIGTGEEDVTGTGSIIGCEMTKTMTEKEVVDVIVAIEGAEAGTGKIVTMNGERGMAAAV</sequence>
<dbReference type="AlphaFoldDB" id="A0A9P0YBR3"/>
<comment type="caution">
    <text evidence="1">The sequence shown here is derived from an EMBL/GenBank/DDBJ whole genome shotgun (WGS) entry which is preliminary data.</text>
</comment>
<proteinExistence type="predicted"/>